<reference evidence="3" key="1">
    <citation type="submission" date="2021-01" db="EMBL/GenBank/DDBJ databases">
        <title>Whole genome shotgun sequence of Rugosimonospora africana NBRC 104875.</title>
        <authorList>
            <person name="Komaki H."/>
            <person name="Tamura T."/>
        </authorList>
    </citation>
    <scope>NUCLEOTIDE SEQUENCE</scope>
    <source>
        <strain evidence="3">NBRC 104875</strain>
    </source>
</reference>
<comment type="similarity">
    <text evidence="1">Belongs to the ROK (NagC/XylR) family.</text>
</comment>
<dbReference type="CDD" id="cd00090">
    <property type="entry name" value="HTH_ARSR"/>
    <property type="match status" value="1"/>
</dbReference>
<feature type="domain" description="HTH marR-type" evidence="2">
    <location>
        <begin position="24"/>
        <end position="69"/>
    </location>
</feature>
<dbReference type="InterPro" id="IPR000600">
    <property type="entry name" value="ROK"/>
</dbReference>
<keyword evidence="4" id="KW-1185">Reference proteome</keyword>
<dbReference type="AlphaFoldDB" id="A0A8J3QX65"/>
<dbReference type="PANTHER" id="PTHR18964:SF149">
    <property type="entry name" value="BIFUNCTIONAL UDP-N-ACETYLGLUCOSAMINE 2-EPIMERASE_N-ACETYLMANNOSAMINE KINASE"/>
    <property type="match status" value="1"/>
</dbReference>
<dbReference type="Proteomes" id="UP000642748">
    <property type="component" value="Unassembled WGS sequence"/>
</dbReference>
<dbReference type="GO" id="GO:0016301">
    <property type="term" value="F:kinase activity"/>
    <property type="evidence" value="ECO:0007669"/>
    <property type="project" value="UniProtKB-KW"/>
</dbReference>
<dbReference type="InterPro" id="IPR036388">
    <property type="entry name" value="WH-like_DNA-bd_sf"/>
</dbReference>
<dbReference type="Gene3D" id="3.30.420.40">
    <property type="match status" value="2"/>
</dbReference>
<name>A0A8J3QX65_9ACTN</name>
<evidence type="ECO:0000313" key="3">
    <source>
        <dbReference type="EMBL" id="GIH18528.1"/>
    </source>
</evidence>
<proteinExistence type="inferred from homology"/>
<comment type="caution">
    <text evidence="3">The sequence shown here is derived from an EMBL/GenBank/DDBJ whole genome shotgun (WGS) entry which is preliminary data.</text>
</comment>
<dbReference type="InterPro" id="IPR011991">
    <property type="entry name" value="ArsR-like_HTH"/>
</dbReference>
<keyword evidence="3" id="KW-0808">Transferase</keyword>
<dbReference type="Pfam" id="PF12802">
    <property type="entry name" value="MarR_2"/>
    <property type="match status" value="1"/>
</dbReference>
<evidence type="ECO:0000313" key="4">
    <source>
        <dbReference type="Proteomes" id="UP000642748"/>
    </source>
</evidence>
<dbReference type="GO" id="GO:0003700">
    <property type="term" value="F:DNA-binding transcription factor activity"/>
    <property type="evidence" value="ECO:0007669"/>
    <property type="project" value="InterPro"/>
</dbReference>
<dbReference type="SUPFAM" id="SSF53067">
    <property type="entry name" value="Actin-like ATPase domain"/>
    <property type="match status" value="1"/>
</dbReference>
<keyword evidence="3" id="KW-0418">Kinase</keyword>
<accession>A0A8J3QX65</accession>
<dbReference type="PANTHER" id="PTHR18964">
    <property type="entry name" value="ROK (REPRESSOR, ORF, KINASE) FAMILY"/>
    <property type="match status" value="1"/>
</dbReference>
<sequence length="405" mass="42716">MMWIRNGGASAPAAAPSLLRSMNQRFILDWLYQNGPATRPQISRAVGLSQPTVFATLANLEDVGLVRTRGQSEESNGRPALIYEVDPGAGTIAAVDVGRDWLRVMVSDLVGTILARAEVRNTARSSKSLVGMVKEAIASASGEAGIEYTAITHTIIASPGVYQEQDSRVIYAAQLPEWQRPRLYEELRDTLGMPVTIENDVNLAALGEHGEGAGRGVNPFVYLHIGTGIGIGIVIDGKVYTGATGAAGEIGFLPFAGPEPLTDTVDREHGILEAAFAADSVVEYARRLGLEGATTAVKVFELARKGVAPAKKAVQRQTEILAALLTSISAFLDPELIVVGGGIGQNLDLLGVGLADRLNQLSPLRPRIVASVLGVDVAVRGAVTRGVAVAREAIFAERMARIPGA</sequence>
<organism evidence="3 4">
    <name type="scientific">Rugosimonospora africana</name>
    <dbReference type="NCBI Taxonomy" id="556532"/>
    <lineage>
        <taxon>Bacteria</taxon>
        <taxon>Bacillati</taxon>
        <taxon>Actinomycetota</taxon>
        <taxon>Actinomycetes</taxon>
        <taxon>Micromonosporales</taxon>
        <taxon>Micromonosporaceae</taxon>
        <taxon>Rugosimonospora</taxon>
    </lineage>
</organism>
<dbReference type="InterPro" id="IPR000835">
    <property type="entry name" value="HTH_MarR-typ"/>
</dbReference>
<evidence type="ECO:0000259" key="2">
    <source>
        <dbReference type="Pfam" id="PF12802"/>
    </source>
</evidence>
<gene>
    <name evidence="3" type="ORF">Raf01_67000</name>
</gene>
<protein>
    <submittedName>
        <fullName evidence="3">Sugar kinase</fullName>
    </submittedName>
</protein>
<dbReference type="InterPro" id="IPR036390">
    <property type="entry name" value="WH_DNA-bd_sf"/>
</dbReference>
<dbReference type="Pfam" id="PF00480">
    <property type="entry name" value="ROK"/>
    <property type="match status" value="1"/>
</dbReference>
<evidence type="ECO:0000256" key="1">
    <source>
        <dbReference type="ARBA" id="ARBA00006479"/>
    </source>
</evidence>
<dbReference type="EMBL" id="BONZ01000067">
    <property type="protein sequence ID" value="GIH18528.1"/>
    <property type="molecule type" value="Genomic_DNA"/>
</dbReference>
<dbReference type="InterPro" id="IPR043129">
    <property type="entry name" value="ATPase_NBD"/>
</dbReference>
<dbReference type="SUPFAM" id="SSF46785">
    <property type="entry name" value="Winged helix' DNA-binding domain"/>
    <property type="match status" value="1"/>
</dbReference>
<dbReference type="Gene3D" id="1.10.10.10">
    <property type="entry name" value="Winged helix-like DNA-binding domain superfamily/Winged helix DNA-binding domain"/>
    <property type="match status" value="1"/>
</dbReference>